<reference evidence="2 3" key="1">
    <citation type="submission" date="2023-10" db="EMBL/GenBank/DDBJ databases">
        <title>Rubellicoccus peritrichatus gen. nov., sp. nov., isolated from an algae of coral reef tank.</title>
        <authorList>
            <person name="Luo J."/>
        </authorList>
    </citation>
    <scope>NUCLEOTIDE SEQUENCE [LARGE SCALE GENOMIC DNA]</scope>
    <source>
        <strain evidence="2 3">CR14</strain>
    </source>
</reference>
<dbReference type="PANTHER" id="PTHR43737">
    <property type="entry name" value="BLL7424 PROTEIN"/>
    <property type="match status" value="1"/>
</dbReference>
<feature type="compositionally biased region" description="Basic and acidic residues" evidence="1">
    <location>
        <begin position="369"/>
        <end position="378"/>
    </location>
</feature>
<dbReference type="Proteomes" id="UP001304300">
    <property type="component" value="Chromosome"/>
</dbReference>
<dbReference type="PANTHER" id="PTHR43737:SF1">
    <property type="entry name" value="DUF1501 DOMAIN-CONTAINING PROTEIN"/>
    <property type="match status" value="1"/>
</dbReference>
<evidence type="ECO:0000256" key="1">
    <source>
        <dbReference type="SAM" id="MobiDB-lite"/>
    </source>
</evidence>
<dbReference type="KEGG" id="puo:RZN69_04185"/>
<feature type="region of interest" description="Disordered" evidence="1">
    <location>
        <begin position="365"/>
        <end position="385"/>
    </location>
</feature>
<dbReference type="Pfam" id="PF08811">
    <property type="entry name" value="DUF1800"/>
    <property type="match status" value="1"/>
</dbReference>
<dbReference type="InterPro" id="IPR014917">
    <property type="entry name" value="DUF1800"/>
</dbReference>
<accession>A0AAQ3LAT3</accession>
<gene>
    <name evidence="2" type="ORF">RZN69_04185</name>
</gene>
<dbReference type="EMBL" id="CP136920">
    <property type="protein sequence ID" value="WOO42276.1"/>
    <property type="molecule type" value="Genomic_DNA"/>
</dbReference>
<evidence type="ECO:0000313" key="3">
    <source>
        <dbReference type="Proteomes" id="UP001304300"/>
    </source>
</evidence>
<protein>
    <submittedName>
        <fullName evidence="2">DUF1800 domain-containing protein</fullName>
    </submittedName>
</protein>
<evidence type="ECO:0000313" key="2">
    <source>
        <dbReference type="EMBL" id="WOO42276.1"/>
    </source>
</evidence>
<organism evidence="2 3">
    <name type="scientific">Rubellicoccus peritrichatus</name>
    <dbReference type="NCBI Taxonomy" id="3080537"/>
    <lineage>
        <taxon>Bacteria</taxon>
        <taxon>Pseudomonadati</taxon>
        <taxon>Verrucomicrobiota</taxon>
        <taxon>Opitutia</taxon>
        <taxon>Puniceicoccales</taxon>
        <taxon>Cerasicoccaceae</taxon>
        <taxon>Rubellicoccus</taxon>
    </lineage>
</organism>
<proteinExistence type="predicted"/>
<dbReference type="AlphaFoldDB" id="A0AAQ3LAT3"/>
<dbReference type="RefSeq" id="WP_317834793.1">
    <property type="nucleotide sequence ID" value="NZ_CP136920.1"/>
</dbReference>
<keyword evidence="3" id="KW-1185">Reference proteome</keyword>
<sequence>MSMQVIPTWAETLTLWQDDGNGKNISEAHTSIYLGLQGDSVAAVVTDPTDTTHGGVHQFTMNGTNGASTEWGELGVATSPYLIKSRRVWSDRIIPGVTPYSFQGEFYIPSGTTMRGNDVVYLLVRFYSANGSFNEKISVLSAQSKVSDAGGWIQARIDGIIPDVDASGSPIAEIQPLVAISDYSFNAGTGVFAYLDNLKFSVHVRPGVTLPPHPVTLEPTQWDADGNGYPDVWEALYGAYGLIPDHDEDGDGVTNINEALAGTNPFDASSRLELKVDRNNSGGVQLVWPDIKDRPNLIETSTDLGQSDPWVTLDIDSAMIGEDHHAMIDDTSTRRFYRARPTEPDTDLDSVPDWVEGFFGFTSLAGDSDSSREPRAYDTDGDGSPDTVLSGDLASFNEIYVAQDSSRQMTEAQAARLLIQATFGPTYEDIQYLKEIGLQTWFNEQVSLPKSYTSTYISAIKTDYANDTNPNPDPELAGYAASDGNSKFVFGPAFTTAWARAVIMGEDQLRQRVAFALSQILVASRSAAGLGNATQTAAHYYDQFIDEAFGNYEALLNKVSRHPMMGHYLSSLGNQKADPSIGRYPDENYAREIMQLFTIGLWELNLDGTRKLDANYEPIPTYGNFEITELARVFTGTHYAANSFGGGWNDDGFYMTTPMRVFPDQHDFGSKTLVTGHVIPARDPTEANAVQDIEDSVYHLVRHPNTAPFICRQLIQFLVTSNPTPAYVARVAAVFQDNGSGVVGDMEAVVKAILFDSEARNPMNHLGTSYFGHLREPTIRTMHLARVMNLGRFPNLMWWDWGSYRGDSLQDPMGAPTVFNYFRPDFRMRGQLASSSLDSPAFQITDSYAAIAFPNRLWTIASNGFKANNGTTLSYDFPPDWSELVDLAGNVSDLLDRVSLLFCAGTMSADSRDIIATVLTSTNNLTERARLAAYLALISPEGACLK</sequence>
<name>A0AAQ3LAT3_9BACT</name>